<organism evidence="2 3">
    <name type="scientific">Oedothorax gibbosus</name>
    <dbReference type="NCBI Taxonomy" id="931172"/>
    <lineage>
        <taxon>Eukaryota</taxon>
        <taxon>Metazoa</taxon>
        <taxon>Ecdysozoa</taxon>
        <taxon>Arthropoda</taxon>
        <taxon>Chelicerata</taxon>
        <taxon>Arachnida</taxon>
        <taxon>Araneae</taxon>
        <taxon>Araneomorphae</taxon>
        <taxon>Entelegynae</taxon>
        <taxon>Araneoidea</taxon>
        <taxon>Linyphiidae</taxon>
        <taxon>Erigoninae</taxon>
        <taxon>Oedothorax</taxon>
    </lineage>
</organism>
<keyword evidence="3" id="KW-1185">Reference proteome</keyword>
<proteinExistence type="predicted"/>
<evidence type="ECO:0000256" key="1">
    <source>
        <dbReference type="SAM" id="Phobius"/>
    </source>
</evidence>
<protein>
    <submittedName>
        <fullName evidence="2">Uncharacterized protein</fullName>
    </submittedName>
</protein>
<name>A0AAV6V2M0_9ARAC</name>
<keyword evidence="1" id="KW-0812">Transmembrane</keyword>
<evidence type="ECO:0000313" key="2">
    <source>
        <dbReference type="EMBL" id="KAG8190671.1"/>
    </source>
</evidence>
<sequence>MQKKWMLVFSPTTFARGCSRLHSWGSALITALVRAGKLIKVPTPIAFVGRFAVGFPRESGSTIGFLSERTMGRLHLITLTCLAACVFLANGADKPAHYLIAANETSAKSTEMTTVRKEQRLNLGGGLIGLFGGGQQSGGDSSSSSTGLSGIQQGLKGIQSIQKFIQRLQNIMGHPFSFRGLSDTMATMTGLLAAVGGGYLTYVSMVALFGSMMDPQNQAYQTAFSAPPHQYAPPPQHLNLAGGVPAHQGHQGYTRRQSSEGGSGLFFGSYDIGKMFQQITSINYPEASFKLLRVKDEACKQRMVCEVEKYLAKRGVASVILKGVSKKIPGMEKYLDAAYRGLANEDCSYAFSACPLTLGQTLLRSVGLN</sequence>
<dbReference type="Proteomes" id="UP000827092">
    <property type="component" value="Unassembled WGS sequence"/>
</dbReference>
<evidence type="ECO:0000313" key="3">
    <source>
        <dbReference type="Proteomes" id="UP000827092"/>
    </source>
</evidence>
<reference evidence="2 3" key="1">
    <citation type="journal article" date="2022" name="Nat. Ecol. Evol.">
        <title>A masculinizing supergene underlies an exaggerated male reproductive morph in a spider.</title>
        <authorList>
            <person name="Hendrickx F."/>
            <person name="De Corte Z."/>
            <person name="Sonet G."/>
            <person name="Van Belleghem S.M."/>
            <person name="Kostlbacher S."/>
            <person name="Vangestel C."/>
        </authorList>
    </citation>
    <scope>NUCLEOTIDE SEQUENCE [LARGE SCALE GENOMIC DNA]</scope>
    <source>
        <strain evidence="2">W744_W776</strain>
    </source>
</reference>
<dbReference type="EMBL" id="JAFNEN010000177">
    <property type="protein sequence ID" value="KAG8190671.1"/>
    <property type="molecule type" value="Genomic_DNA"/>
</dbReference>
<feature type="transmembrane region" description="Helical" evidence="1">
    <location>
        <begin position="185"/>
        <end position="209"/>
    </location>
</feature>
<gene>
    <name evidence="2" type="ORF">JTE90_001280</name>
</gene>
<keyword evidence="1" id="KW-1133">Transmembrane helix</keyword>
<keyword evidence="1" id="KW-0472">Membrane</keyword>
<dbReference type="AlphaFoldDB" id="A0AAV6V2M0"/>
<accession>A0AAV6V2M0</accession>
<comment type="caution">
    <text evidence="2">The sequence shown here is derived from an EMBL/GenBank/DDBJ whole genome shotgun (WGS) entry which is preliminary data.</text>
</comment>